<feature type="binding site" evidence="13">
    <location>
        <position position="112"/>
    </location>
    <ligand>
        <name>[4Fe-4S] cluster</name>
        <dbReference type="ChEBI" id="CHEBI:49883"/>
        <note>4Fe-4S-S-AdoMet</note>
    </ligand>
</feature>
<feature type="active site" description="S-methylcysteine intermediate" evidence="13">
    <location>
        <position position="333"/>
    </location>
</feature>
<dbReference type="Pfam" id="PF21016">
    <property type="entry name" value="RlmN_N"/>
    <property type="match status" value="1"/>
</dbReference>
<evidence type="ECO:0000256" key="1">
    <source>
        <dbReference type="ARBA" id="ARBA00004496"/>
    </source>
</evidence>
<evidence type="ECO:0000256" key="13">
    <source>
        <dbReference type="HAMAP-Rule" id="MF_01849"/>
    </source>
</evidence>
<dbReference type="PANTHER" id="PTHR30544">
    <property type="entry name" value="23S RRNA METHYLTRANSFERASE"/>
    <property type="match status" value="1"/>
</dbReference>
<keyword evidence="3 13" id="KW-0963">Cytoplasm</keyword>
<feature type="binding site" evidence="13">
    <location>
        <position position="119"/>
    </location>
    <ligand>
        <name>[4Fe-4S] cluster</name>
        <dbReference type="ChEBI" id="CHEBI:49883"/>
        <note>4Fe-4S-S-AdoMet</note>
    </ligand>
</feature>
<dbReference type="PIRSF" id="PIRSF006004">
    <property type="entry name" value="CHP00048"/>
    <property type="match status" value="1"/>
</dbReference>
<dbReference type="NCBIfam" id="TIGR00048">
    <property type="entry name" value="rRNA_mod_RlmN"/>
    <property type="match status" value="1"/>
</dbReference>
<evidence type="ECO:0000256" key="3">
    <source>
        <dbReference type="ARBA" id="ARBA00022490"/>
    </source>
</evidence>
<evidence type="ECO:0000256" key="9">
    <source>
        <dbReference type="ARBA" id="ARBA00022723"/>
    </source>
</evidence>
<feature type="binding site" evidence="13">
    <location>
        <begin position="159"/>
        <end position="160"/>
    </location>
    <ligand>
        <name>S-adenosyl-L-methionine</name>
        <dbReference type="ChEBI" id="CHEBI:59789"/>
    </ligand>
</feature>
<dbReference type="HAMAP" id="MF_01849">
    <property type="entry name" value="RNA_methyltr_RlmN"/>
    <property type="match status" value="1"/>
</dbReference>
<dbReference type="Proteomes" id="UP000636755">
    <property type="component" value="Unassembled WGS sequence"/>
</dbReference>
<comment type="catalytic activity">
    <reaction evidence="13">
        <text>adenosine(2503) in 23S rRNA + 2 reduced [2Fe-2S]-[ferredoxin] + 2 S-adenosyl-L-methionine = 2-methyladenosine(2503) in 23S rRNA + 5'-deoxyadenosine + L-methionine + 2 oxidized [2Fe-2S]-[ferredoxin] + S-adenosyl-L-homocysteine</text>
        <dbReference type="Rhea" id="RHEA:42916"/>
        <dbReference type="Rhea" id="RHEA-COMP:10000"/>
        <dbReference type="Rhea" id="RHEA-COMP:10001"/>
        <dbReference type="Rhea" id="RHEA-COMP:10152"/>
        <dbReference type="Rhea" id="RHEA-COMP:10282"/>
        <dbReference type="ChEBI" id="CHEBI:17319"/>
        <dbReference type="ChEBI" id="CHEBI:33737"/>
        <dbReference type="ChEBI" id="CHEBI:33738"/>
        <dbReference type="ChEBI" id="CHEBI:57844"/>
        <dbReference type="ChEBI" id="CHEBI:57856"/>
        <dbReference type="ChEBI" id="CHEBI:59789"/>
        <dbReference type="ChEBI" id="CHEBI:74411"/>
        <dbReference type="ChEBI" id="CHEBI:74497"/>
        <dbReference type="EC" id="2.1.1.192"/>
    </reaction>
</comment>
<keyword evidence="4 13" id="KW-0698">rRNA processing</keyword>
<keyword evidence="10 13" id="KW-0408">Iron</keyword>
<comment type="subcellular location">
    <subcellularLocation>
        <location evidence="1 13">Cytoplasm</location>
    </subcellularLocation>
</comment>
<evidence type="ECO:0000256" key="10">
    <source>
        <dbReference type="ARBA" id="ARBA00023004"/>
    </source>
</evidence>
<feature type="active site" description="Proton acceptor" evidence="13">
    <location>
        <position position="92"/>
    </location>
</feature>
<dbReference type="InterPro" id="IPR013785">
    <property type="entry name" value="Aldolase_TIM"/>
</dbReference>
<feature type="binding site" evidence="13">
    <location>
        <begin position="214"/>
        <end position="216"/>
    </location>
    <ligand>
        <name>S-adenosyl-L-methionine</name>
        <dbReference type="ChEBI" id="CHEBI:59789"/>
    </ligand>
</feature>
<dbReference type="PANTHER" id="PTHR30544:SF5">
    <property type="entry name" value="RADICAL SAM CORE DOMAIN-CONTAINING PROTEIN"/>
    <property type="match status" value="1"/>
</dbReference>
<dbReference type="InterPro" id="IPR006638">
    <property type="entry name" value="Elp3/MiaA/NifB-like_rSAM"/>
</dbReference>
<dbReference type="SFLD" id="SFLDG01062">
    <property type="entry name" value="methyltransferase_(Class_A)"/>
    <property type="match status" value="1"/>
</dbReference>
<evidence type="ECO:0000256" key="5">
    <source>
        <dbReference type="ARBA" id="ARBA00022603"/>
    </source>
</evidence>
<keyword evidence="9 13" id="KW-0479">Metal-binding</keyword>
<comment type="caution">
    <text evidence="15">The sequence shown here is derived from an EMBL/GenBank/DDBJ whole genome shotgun (WGS) entry which is preliminary data.</text>
</comment>
<dbReference type="InterPro" id="IPR027492">
    <property type="entry name" value="RNA_MTrfase_RlmN"/>
</dbReference>
<dbReference type="InterPro" id="IPR004383">
    <property type="entry name" value="rRNA_lsu_MTrfase_RlmN/Cfr"/>
</dbReference>
<dbReference type="Gene3D" id="3.20.20.70">
    <property type="entry name" value="Aldolase class I"/>
    <property type="match status" value="1"/>
</dbReference>
<comment type="caution">
    <text evidence="13">Lacks conserved residue(s) required for the propagation of feature annotation.</text>
</comment>
<proteinExistence type="inferred from homology"/>
<keyword evidence="12 13" id="KW-1015">Disulfide bond</keyword>
<evidence type="ECO:0000256" key="2">
    <source>
        <dbReference type="ARBA" id="ARBA00022485"/>
    </source>
</evidence>
<dbReference type="CDD" id="cd01335">
    <property type="entry name" value="Radical_SAM"/>
    <property type="match status" value="1"/>
</dbReference>
<dbReference type="SFLD" id="SFLDF00275">
    <property type="entry name" value="adenosine_C2_methyltransferase"/>
    <property type="match status" value="1"/>
</dbReference>
<evidence type="ECO:0000256" key="12">
    <source>
        <dbReference type="ARBA" id="ARBA00023157"/>
    </source>
</evidence>
<dbReference type="InterPro" id="IPR058240">
    <property type="entry name" value="rSAM_sf"/>
</dbReference>
<keyword evidence="2 13" id="KW-0004">4Fe-4S</keyword>
<dbReference type="InterPro" id="IPR040072">
    <property type="entry name" value="Methyltransferase_A"/>
</dbReference>
<comment type="function">
    <text evidence="13">Specifically methylates position 2 of adenine 2503 in 23S rRNA and position 2 of adenine 37 in tRNAs.</text>
</comment>
<feature type="domain" description="Radical SAM core" evidence="14">
    <location>
        <begin position="98"/>
        <end position="328"/>
    </location>
</feature>
<comment type="catalytic activity">
    <reaction evidence="13">
        <text>adenosine(37) in tRNA + 2 reduced [2Fe-2S]-[ferredoxin] + 2 S-adenosyl-L-methionine = 2-methyladenosine(37) in tRNA + 5'-deoxyadenosine + L-methionine + 2 oxidized [2Fe-2S]-[ferredoxin] + S-adenosyl-L-homocysteine</text>
        <dbReference type="Rhea" id="RHEA:43332"/>
        <dbReference type="Rhea" id="RHEA-COMP:10000"/>
        <dbReference type="Rhea" id="RHEA-COMP:10001"/>
        <dbReference type="Rhea" id="RHEA-COMP:10162"/>
        <dbReference type="Rhea" id="RHEA-COMP:10485"/>
        <dbReference type="ChEBI" id="CHEBI:17319"/>
        <dbReference type="ChEBI" id="CHEBI:33737"/>
        <dbReference type="ChEBI" id="CHEBI:33738"/>
        <dbReference type="ChEBI" id="CHEBI:57844"/>
        <dbReference type="ChEBI" id="CHEBI:57856"/>
        <dbReference type="ChEBI" id="CHEBI:59789"/>
        <dbReference type="ChEBI" id="CHEBI:74411"/>
        <dbReference type="ChEBI" id="CHEBI:74497"/>
        <dbReference type="EC" id="2.1.1.192"/>
    </reaction>
</comment>
<feature type="binding site" evidence="13">
    <location>
        <position position="191"/>
    </location>
    <ligand>
        <name>S-adenosyl-L-methionine</name>
        <dbReference type="ChEBI" id="CHEBI:59789"/>
    </ligand>
</feature>
<evidence type="ECO:0000256" key="8">
    <source>
        <dbReference type="ARBA" id="ARBA00022694"/>
    </source>
</evidence>
<accession>A0ABR7HIE0</accession>
<evidence type="ECO:0000259" key="14">
    <source>
        <dbReference type="PROSITE" id="PS51918"/>
    </source>
</evidence>
<keyword evidence="5 13" id="KW-0489">Methyltransferase</keyword>
<keyword evidence="11 13" id="KW-0411">Iron-sulfur</keyword>
<keyword evidence="7 13" id="KW-0949">S-adenosyl-L-methionine</keyword>
<gene>
    <name evidence="13 15" type="primary">rlmN</name>
    <name evidence="15" type="ORF">H8R91_01780</name>
</gene>
<evidence type="ECO:0000256" key="4">
    <source>
        <dbReference type="ARBA" id="ARBA00022552"/>
    </source>
</evidence>
<sequence>MSLIDIKSLDLNELTDFVTENGFEKFRAKQIYQWLNKNVTSFDEMLNIPLKIKDFLKRSCYISVANIEKKLISRYDKTVKYLFSFNDGECVESVVMNYKHGYSICISTQVGCKMGCTFCATGKSGFSRSLTPSEMLNQIESAQKDLNIRISNIVLMGMGEPLDNFENVVKFLRLVSDDNGLNIGMRHITISTCGIVPKIYELAKLHFGITLSVSLHAPNDTVRQKTMPIAKRYSMDELLKACKDYFDITGRRVTFEYSMISGVNDFDRDAYELADRLADMNCHVNLIPVNTVDGTGYKKSSMERQQAFVNILGRKHIAATVRRTLGSDINASCGQLRRNHTNEGGK</sequence>
<evidence type="ECO:0000256" key="11">
    <source>
        <dbReference type="ARBA" id="ARBA00023014"/>
    </source>
</evidence>
<dbReference type="EMBL" id="JACOPS010000001">
    <property type="protein sequence ID" value="MBC5727278.1"/>
    <property type="molecule type" value="Genomic_DNA"/>
</dbReference>
<evidence type="ECO:0000256" key="7">
    <source>
        <dbReference type="ARBA" id="ARBA00022691"/>
    </source>
</evidence>
<name>A0ABR7HIE0_9FIRM</name>
<dbReference type="SUPFAM" id="SSF102114">
    <property type="entry name" value="Radical SAM enzymes"/>
    <property type="match status" value="1"/>
</dbReference>
<dbReference type="EC" id="2.1.1.192" evidence="13"/>
<comment type="cofactor">
    <cofactor evidence="13">
        <name>[4Fe-4S] cluster</name>
        <dbReference type="ChEBI" id="CHEBI:49883"/>
    </cofactor>
    <text evidence="13">Binds 1 [4Fe-4S] cluster. The cluster is coordinated with 3 cysteines and an exchangeable S-adenosyl-L-methionine.</text>
</comment>
<keyword evidence="16" id="KW-1185">Reference proteome</keyword>
<keyword evidence="8 13" id="KW-0819">tRNA processing</keyword>
<comment type="miscellaneous">
    <text evidence="13">Reaction proceeds by a ping-pong mechanism involving intermediate methylation of a conserved cysteine residue.</text>
</comment>
<dbReference type="Gene3D" id="1.10.150.530">
    <property type="match status" value="1"/>
</dbReference>
<dbReference type="SFLD" id="SFLDS00029">
    <property type="entry name" value="Radical_SAM"/>
    <property type="match status" value="1"/>
</dbReference>
<comment type="similarity">
    <text evidence="13">Belongs to the radical SAM superfamily. RlmN family.</text>
</comment>
<evidence type="ECO:0000313" key="16">
    <source>
        <dbReference type="Proteomes" id="UP000636755"/>
    </source>
</evidence>
<keyword evidence="6 13" id="KW-0808">Transferase</keyword>
<feature type="binding site" evidence="13">
    <location>
        <position position="290"/>
    </location>
    <ligand>
        <name>S-adenosyl-L-methionine</name>
        <dbReference type="ChEBI" id="CHEBI:59789"/>
    </ligand>
</feature>
<dbReference type="RefSeq" id="WP_186934629.1">
    <property type="nucleotide sequence ID" value="NZ_JACOPS010000001.1"/>
</dbReference>
<organism evidence="15 16">
    <name type="scientific">Ruminococcus intestinalis</name>
    <dbReference type="NCBI Taxonomy" id="2763066"/>
    <lineage>
        <taxon>Bacteria</taxon>
        <taxon>Bacillati</taxon>
        <taxon>Bacillota</taxon>
        <taxon>Clostridia</taxon>
        <taxon>Eubacteriales</taxon>
        <taxon>Oscillospiraceae</taxon>
        <taxon>Ruminococcus</taxon>
    </lineage>
</organism>
<dbReference type="PROSITE" id="PS51918">
    <property type="entry name" value="RADICAL_SAM"/>
    <property type="match status" value="1"/>
</dbReference>
<protein>
    <recommendedName>
        <fullName evidence="13">Probable dual-specificity RNA methyltransferase RlmN</fullName>
        <ecNumber evidence="13">2.1.1.192</ecNumber>
    </recommendedName>
    <alternativeName>
        <fullName evidence="13">23S rRNA (adenine(2503)-C(2))-methyltransferase</fullName>
    </alternativeName>
    <alternativeName>
        <fullName evidence="13">23S rRNA m2A2503 methyltransferase</fullName>
    </alternativeName>
    <alternativeName>
        <fullName evidence="13">Ribosomal RNA large subunit methyltransferase N</fullName>
    </alternativeName>
    <alternativeName>
        <fullName evidence="13">tRNA (adenine(37)-C(2))-methyltransferase</fullName>
    </alternativeName>
    <alternativeName>
        <fullName evidence="13">tRNA m2A37 methyltransferase</fullName>
    </alternativeName>
</protein>
<evidence type="ECO:0000313" key="15">
    <source>
        <dbReference type="EMBL" id="MBC5727278.1"/>
    </source>
</evidence>
<dbReference type="InterPro" id="IPR048641">
    <property type="entry name" value="RlmN_N"/>
</dbReference>
<dbReference type="SMART" id="SM00729">
    <property type="entry name" value="Elp3"/>
    <property type="match status" value="1"/>
</dbReference>
<dbReference type="Pfam" id="PF04055">
    <property type="entry name" value="Radical_SAM"/>
    <property type="match status" value="1"/>
</dbReference>
<reference evidence="15 16" key="1">
    <citation type="submission" date="2020-08" db="EMBL/GenBank/DDBJ databases">
        <title>Genome public.</title>
        <authorList>
            <person name="Liu C."/>
            <person name="Sun Q."/>
        </authorList>
    </citation>
    <scope>NUCLEOTIDE SEQUENCE [LARGE SCALE GENOMIC DNA]</scope>
    <source>
        <strain evidence="15 16">NSJ-71</strain>
    </source>
</reference>
<feature type="binding site" evidence="13">
    <location>
        <position position="116"/>
    </location>
    <ligand>
        <name>[4Fe-4S] cluster</name>
        <dbReference type="ChEBI" id="CHEBI:49883"/>
        <note>4Fe-4S-S-AdoMet</note>
    </ligand>
</feature>
<evidence type="ECO:0000256" key="6">
    <source>
        <dbReference type="ARBA" id="ARBA00022679"/>
    </source>
</evidence>
<dbReference type="InterPro" id="IPR007197">
    <property type="entry name" value="rSAM"/>
</dbReference>